<dbReference type="GO" id="GO:0042802">
    <property type="term" value="F:identical protein binding"/>
    <property type="evidence" value="ECO:0007669"/>
    <property type="project" value="EnsemblFungi"/>
</dbReference>
<dbReference type="GO" id="GO:0000480">
    <property type="term" value="P:endonucleolytic cleavage in 5'-ETS of tricistronic rRNA transcript (SSU-rRNA, 5.8S rRNA, LSU-rRNA)"/>
    <property type="evidence" value="ECO:0007669"/>
    <property type="project" value="EnsemblFungi"/>
</dbReference>
<keyword evidence="5 7" id="KW-0687">Ribonucleoprotein</keyword>
<comment type="similarity">
    <text evidence="6 7">Belongs to the MPP10 family.</text>
</comment>
<evidence type="ECO:0000313" key="11">
    <source>
        <dbReference type="Proteomes" id="UP000095023"/>
    </source>
</evidence>
<feature type="region of interest" description="Disordered" evidence="8">
    <location>
        <begin position="110"/>
        <end position="193"/>
    </location>
</feature>
<keyword evidence="3 7" id="KW-0698">rRNA processing</keyword>
<evidence type="ECO:0000256" key="8">
    <source>
        <dbReference type="SAM" id="MobiDB-lite"/>
    </source>
</evidence>
<evidence type="ECO:0000313" key="10">
    <source>
        <dbReference type="EMBL" id="ODV90508.1"/>
    </source>
</evidence>
<keyword evidence="9" id="KW-0732">Signal</keyword>
<dbReference type="Pfam" id="PF04006">
    <property type="entry name" value="Mpp10"/>
    <property type="match status" value="1"/>
</dbReference>
<feature type="region of interest" description="Disordered" evidence="8">
    <location>
        <begin position="516"/>
        <end position="577"/>
    </location>
</feature>
<sequence>MTADRKVFLAVLVFLARLRSANVSRIGHSRAASMPASIGDVDELIQALNNSQAVDESVKVVTSKVTKSLLDSVVTSYSVLDQLYVNDLDAEQVWEQVRMVVEGAVRKAPKVTVEESDGSIEPEGSEVSDEELIHDNEDELSEASEAGKAAEAADSEVDAENEEELEDLSEQSGTEPGPESIADDPSDYKKDRFGLNDGFFSIDEFNRATLEAERQDQEAFGSNDELYDDNDDYDEGDDIKYEDFFAPAKAAGANTKKQKTKTVQFADSESDRFEGLTTEATKEQHEHVMQSSLKDLFDSESEGEDNVTDNDKTVSRYQKSQNALLDEIRRLERENVAQKDWQLRGEVKGRDRPLNALVDEDLEFERGAKPVPVISQEVTDSLEDMIRNRIANSQFDDIARRIPDSVPEFNGSRRVQVSESKSEKSLAEVYEDDYKRQVDPEQYTDPIDSQLKQEHAEIEQLFNDIVYKLDALSSWNFTPKAPSASISIVSNVDTIQMEDAQPSTFASEQALAPHEVYNPQEEKSSKDTIMRRSNLPSSRAELTKEERKRLRRQVKEKQSRVAYAKAEKRRAQAQVAEQRGITNKASIAETLKRGNVTVIGKSGEKRTIDGKAKHKEGRRPLGSGFKL</sequence>
<reference evidence="11" key="1">
    <citation type="submission" date="2016-02" db="EMBL/GenBank/DDBJ databases">
        <title>Comparative genomics of biotechnologically important yeasts.</title>
        <authorList>
            <consortium name="DOE Joint Genome Institute"/>
            <person name="Riley R."/>
            <person name="Haridas S."/>
            <person name="Wolfe K.H."/>
            <person name="Lopes M.R."/>
            <person name="Hittinger C.T."/>
            <person name="Goker M."/>
            <person name="Salamov A."/>
            <person name="Wisecaver J."/>
            <person name="Long T.M."/>
            <person name="Aerts A.L."/>
            <person name="Barry K."/>
            <person name="Choi C."/>
            <person name="Clum A."/>
            <person name="Coughlan A.Y."/>
            <person name="Deshpande S."/>
            <person name="Douglass A.P."/>
            <person name="Hanson S.J."/>
            <person name="Klenk H.-P."/>
            <person name="Labutti K."/>
            <person name="Lapidus A."/>
            <person name="Lindquist E."/>
            <person name="Lipzen A."/>
            <person name="Meier-Kolthoff J.P."/>
            <person name="Ohm R.A."/>
            <person name="Otillar R.P."/>
            <person name="Pangilinan J."/>
            <person name="Peng Y."/>
            <person name="Rokas A."/>
            <person name="Rosa C.A."/>
            <person name="Scheuner C."/>
            <person name="Sibirny A.A."/>
            <person name="Slot J.C."/>
            <person name="Stielow J.B."/>
            <person name="Sun H."/>
            <person name="Kurtzman C.P."/>
            <person name="Blackwell M."/>
            <person name="Jeffries T.W."/>
            <person name="Grigoriev I.V."/>
        </authorList>
    </citation>
    <scope>NUCLEOTIDE SEQUENCE [LARGE SCALE GENOMIC DNA]</scope>
    <source>
        <strain evidence="11">NRRL Y-17796</strain>
    </source>
</reference>
<comment type="subcellular location">
    <subcellularLocation>
        <location evidence="1 7">Nucleus</location>
        <location evidence="1 7">Nucleolus</location>
    </subcellularLocation>
</comment>
<dbReference type="OrthoDB" id="445326at2759"/>
<dbReference type="PIRSF" id="PIRSF017300">
    <property type="entry name" value="snoRNP_Mpp10"/>
    <property type="match status" value="1"/>
</dbReference>
<evidence type="ECO:0000256" key="7">
    <source>
        <dbReference type="PIRNR" id="PIRNR017300"/>
    </source>
</evidence>
<feature type="compositionally biased region" description="Acidic residues" evidence="8">
    <location>
        <begin position="153"/>
        <end position="169"/>
    </location>
</feature>
<feature type="compositionally biased region" description="Acidic residues" evidence="8">
    <location>
        <begin position="298"/>
        <end position="308"/>
    </location>
</feature>
<feature type="region of interest" description="Disordered" evidence="8">
    <location>
        <begin position="280"/>
        <end position="315"/>
    </location>
</feature>
<evidence type="ECO:0000256" key="6">
    <source>
        <dbReference type="ARBA" id="ARBA00029455"/>
    </source>
</evidence>
<feature type="region of interest" description="Disordered" evidence="8">
    <location>
        <begin position="210"/>
        <end position="235"/>
    </location>
</feature>
<evidence type="ECO:0000256" key="5">
    <source>
        <dbReference type="ARBA" id="ARBA00023274"/>
    </source>
</evidence>
<feature type="compositionally biased region" description="Basic and acidic residues" evidence="8">
    <location>
        <begin position="520"/>
        <end position="530"/>
    </location>
</feature>
<keyword evidence="2 7" id="KW-0690">Ribosome biogenesis</keyword>
<proteinExistence type="inferred from homology"/>
<comment type="function">
    <text evidence="7">Involved in nucleolar processing of pre-18S ribosomal RNA.</text>
</comment>
<feature type="compositionally biased region" description="Basic and acidic residues" evidence="8">
    <location>
        <begin position="602"/>
        <end position="611"/>
    </location>
</feature>
<feature type="signal peptide" evidence="9">
    <location>
        <begin position="1"/>
        <end position="23"/>
    </location>
</feature>
<keyword evidence="11" id="KW-1185">Reference proteome</keyword>
<dbReference type="GO" id="GO:0032040">
    <property type="term" value="C:small-subunit processome"/>
    <property type="evidence" value="ECO:0007669"/>
    <property type="project" value="EnsemblFungi"/>
</dbReference>
<feature type="chain" id="PRO_5009163234" description="U3 small nucleolar ribonucleoprotein protein MPP10" evidence="9">
    <location>
        <begin position="24"/>
        <end position="627"/>
    </location>
</feature>
<feature type="compositionally biased region" description="Basic and acidic residues" evidence="8">
    <location>
        <begin position="420"/>
        <end position="437"/>
    </location>
</feature>
<evidence type="ECO:0000256" key="2">
    <source>
        <dbReference type="ARBA" id="ARBA00022517"/>
    </source>
</evidence>
<dbReference type="Proteomes" id="UP000095023">
    <property type="component" value="Unassembled WGS sequence"/>
</dbReference>
<dbReference type="GO" id="GO:0000472">
    <property type="term" value="P:endonucleolytic cleavage to generate mature 5'-end of SSU-rRNA from (SSU-rRNA, 5.8S rRNA, LSU-rRNA)"/>
    <property type="evidence" value="ECO:0007669"/>
    <property type="project" value="EnsemblFungi"/>
</dbReference>
<dbReference type="GO" id="GO:0034457">
    <property type="term" value="C:Mpp10 complex"/>
    <property type="evidence" value="ECO:0007669"/>
    <property type="project" value="UniProtKB-UniRule"/>
</dbReference>
<feature type="compositionally biased region" description="Acidic residues" evidence="8">
    <location>
        <begin position="114"/>
        <end position="142"/>
    </location>
</feature>
<protein>
    <recommendedName>
        <fullName evidence="7">U3 small nucleolar ribonucleoprotein protein MPP10</fullName>
    </recommendedName>
</protein>
<dbReference type="GO" id="GO:0005732">
    <property type="term" value="C:sno(s)RNA-containing ribonucleoprotein complex"/>
    <property type="evidence" value="ECO:0007669"/>
    <property type="project" value="UniProtKB-UniRule"/>
</dbReference>
<evidence type="ECO:0000256" key="4">
    <source>
        <dbReference type="ARBA" id="ARBA00023242"/>
    </source>
</evidence>
<organism evidence="10 11">
    <name type="scientific">Tortispora caseinolytica NRRL Y-17796</name>
    <dbReference type="NCBI Taxonomy" id="767744"/>
    <lineage>
        <taxon>Eukaryota</taxon>
        <taxon>Fungi</taxon>
        <taxon>Dikarya</taxon>
        <taxon>Ascomycota</taxon>
        <taxon>Saccharomycotina</taxon>
        <taxon>Trigonopsidomycetes</taxon>
        <taxon>Trigonopsidales</taxon>
        <taxon>Trigonopsidaceae</taxon>
        <taxon>Tortispora</taxon>
    </lineage>
</organism>
<dbReference type="PANTHER" id="PTHR17039">
    <property type="entry name" value="U3 SMALL NUCLEOLAR RIBONUCLEOPROTEIN PROTEIN MPP10"/>
    <property type="match status" value="1"/>
</dbReference>
<feature type="compositionally biased region" description="Low complexity" evidence="8">
    <location>
        <begin position="143"/>
        <end position="152"/>
    </location>
</feature>
<feature type="region of interest" description="Disordered" evidence="8">
    <location>
        <begin position="411"/>
        <end position="437"/>
    </location>
</feature>
<accession>A0A1E4TFR1</accession>
<name>A0A1E4TFR1_9ASCO</name>
<dbReference type="GO" id="GO:0000447">
    <property type="term" value="P:endonucleolytic cleavage in ITS1 to separate SSU-rRNA from 5.8S rRNA and LSU-rRNA from tricistronic rRNA transcript (SSU-rRNA, 5.8S rRNA, LSU-rRNA)"/>
    <property type="evidence" value="ECO:0007669"/>
    <property type="project" value="EnsemblFungi"/>
</dbReference>
<keyword evidence="4 7" id="KW-0539">Nucleus</keyword>
<feature type="compositionally biased region" description="Acidic residues" evidence="8">
    <location>
        <begin position="225"/>
        <end position="235"/>
    </location>
</feature>
<gene>
    <name evidence="10" type="ORF">CANCADRAFT_2235</name>
</gene>
<dbReference type="AlphaFoldDB" id="A0A1E4TFR1"/>
<feature type="compositionally biased region" description="Basic and acidic residues" evidence="8">
    <location>
        <begin position="541"/>
        <end position="570"/>
    </location>
</feature>
<dbReference type="EMBL" id="KV453842">
    <property type="protein sequence ID" value="ODV90508.1"/>
    <property type="molecule type" value="Genomic_DNA"/>
</dbReference>
<evidence type="ECO:0000256" key="3">
    <source>
        <dbReference type="ARBA" id="ARBA00022552"/>
    </source>
</evidence>
<evidence type="ECO:0000256" key="9">
    <source>
        <dbReference type="SAM" id="SignalP"/>
    </source>
</evidence>
<dbReference type="InterPro" id="IPR012173">
    <property type="entry name" value="Mpp10"/>
</dbReference>
<dbReference type="PANTHER" id="PTHR17039:SF0">
    <property type="entry name" value="U3 SMALL NUCLEOLAR RIBONUCLEOPROTEIN PROTEIN MPP10"/>
    <property type="match status" value="1"/>
</dbReference>
<feature type="region of interest" description="Disordered" evidence="8">
    <location>
        <begin position="602"/>
        <end position="627"/>
    </location>
</feature>
<evidence type="ECO:0000256" key="1">
    <source>
        <dbReference type="ARBA" id="ARBA00004604"/>
    </source>
</evidence>